<protein>
    <submittedName>
        <fullName evidence="1">Uncharacterized protein</fullName>
    </submittedName>
</protein>
<feature type="non-terminal residue" evidence="1">
    <location>
        <position position="64"/>
    </location>
</feature>
<proteinExistence type="predicted"/>
<dbReference type="Proteomes" id="UP000292957">
    <property type="component" value="Unassembled WGS sequence"/>
</dbReference>
<dbReference type="EMBL" id="ML143445">
    <property type="protein sequence ID" value="TBU26452.1"/>
    <property type="molecule type" value="Genomic_DNA"/>
</dbReference>
<dbReference type="AlphaFoldDB" id="A0A4Q9MJN1"/>
<evidence type="ECO:0000313" key="1">
    <source>
        <dbReference type="EMBL" id="TBU26452.1"/>
    </source>
</evidence>
<gene>
    <name evidence="1" type="ORF">BD311DRAFT_762412</name>
</gene>
<reference evidence="1" key="1">
    <citation type="submission" date="2019-01" db="EMBL/GenBank/DDBJ databases">
        <title>Draft genome sequences of three monokaryotic isolates of the white-rot basidiomycete fungus Dichomitus squalens.</title>
        <authorList>
            <consortium name="DOE Joint Genome Institute"/>
            <person name="Lopez S.C."/>
            <person name="Andreopoulos B."/>
            <person name="Pangilinan J."/>
            <person name="Lipzen A."/>
            <person name="Riley R."/>
            <person name="Ahrendt S."/>
            <person name="Ng V."/>
            <person name="Barry K."/>
            <person name="Daum C."/>
            <person name="Grigoriev I.V."/>
            <person name="Hilden K.S."/>
            <person name="Makela M.R."/>
            <person name="de Vries R.P."/>
        </authorList>
    </citation>
    <scope>NUCLEOTIDE SEQUENCE [LARGE SCALE GENOMIC DNA]</scope>
    <source>
        <strain evidence="1">OM18370.1</strain>
    </source>
</reference>
<organism evidence="1">
    <name type="scientific">Dichomitus squalens</name>
    <dbReference type="NCBI Taxonomy" id="114155"/>
    <lineage>
        <taxon>Eukaryota</taxon>
        <taxon>Fungi</taxon>
        <taxon>Dikarya</taxon>
        <taxon>Basidiomycota</taxon>
        <taxon>Agaricomycotina</taxon>
        <taxon>Agaricomycetes</taxon>
        <taxon>Polyporales</taxon>
        <taxon>Polyporaceae</taxon>
        <taxon>Dichomitus</taxon>
    </lineage>
</organism>
<accession>A0A4Q9MJN1</accession>
<sequence>MSLRCSNWFTPAPSCSCKLSCPGSPRSPIATRAPLRGTGTWQRPAVWLEYLISVTSEYVDIFAL</sequence>
<name>A0A4Q9MJN1_9APHY</name>